<dbReference type="Proteomes" id="UP000250123">
    <property type="component" value="Chromosome SHEWBE"/>
</dbReference>
<dbReference type="AlphaFoldDB" id="A0A330LXM7"/>
<dbReference type="SUPFAM" id="SSF141868">
    <property type="entry name" value="EAL domain-like"/>
    <property type="match status" value="1"/>
</dbReference>
<dbReference type="InterPro" id="IPR000014">
    <property type="entry name" value="PAS"/>
</dbReference>
<keyword evidence="3" id="KW-0472">Membrane</keyword>
<dbReference type="SMART" id="SM00052">
    <property type="entry name" value="EAL"/>
    <property type="match status" value="1"/>
</dbReference>
<evidence type="ECO:0000256" key="3">
    <source>
        <dbReference type="SAM" id="Phobius"/>
    </source>
</evidence>
<evidence type="ECO:0000259" key="4">
    <source>
        <dbReference type="PROSITE" id="PS50112"/>
    </source>
</evidence>
<dbReference type="SUPFAM" id="SSF55785">
    <property type="entry name" value="PYP-like sensor domain (PAS domain)"/>
    <property type="match status" value="1"/>
</dbReference>
<dbReference type="Pfam" id="PF00990">
    <property type="entry name" value="GGDEF"/>
    <property type="match status" value="1"/>
</dbReference>
<dbReference type="CDD" id="cd01949">
    <property type="entry name" value="GGDEF"/>
    <property type="match status" value="1"/>
</dbReference>
<dbReference type="InterPro" id="IPR029787">
    <property type="entry name" value="Nucleotide_cyclase"/>
</dbReference>
<dbReference type="InterPro" id="IPR000160">
    <property type="entry name" value="GGDEF_dom"/>
</dbReference>
<dbReference type="EC" id="3.1.4.52" evidence="1"/>
<dbReference type="EMBL" id="LS483452">
    <property type="protein sequence ID" value="SQH74641.1"/>
    <property type="molecule type" value="Genomic_DNA"/>
</dbReference>
<dbReference type="Pfam" id="PF08447">
    <property type="entry name" value="PAS_3"/>
    <property type="match status" value="1"/>
</dbReference>
<dbReference type="SMART" id="SM00091">
    <property type="entry name" value="PAS"/>
    <property type="match status" value="1"/>
</dbReference>
<dbReference type="FunFam" id="3.20.20.450:FF:000001">
    <property type="entry name" value="Cyclic di-GMP phosphodiesterase yahA"/>
    <property type="match status" value="1"/>
</dbReference>
<dbReference type="PROSITE" id="PS50887">
    <property type="entry name" value="GGDEF"/>
    <property type="match status" value="1"/>
</dbReference>
<organism evidence="7 8">
    <name type="scientific">Shewanella benthica</name>
    <dbReference type="NCBI Taxonomy" id="43661"/>
    <lineage>
        <taxon>Bacteria</taxon>
        <taxon>Pseudomonadati</taxon>
        <taxon>Pseudomonadota</taxon>
        <taxon>Gammaproteobacteria</taxon>
        <taxon>Alteromonadales</taxon>
        <taxon>Shewanellaceae</taxon>
        <taxon>Shewanella</taxon>
    </lineage>
</organism>
<keyword evidence="3" id="KW-0812">Transmembrane</keyword>
<dbReference type="InterPro" id="IPR001633">
    <property type="entry name" value="EAL_dom"/>
</dbReference>
<dbReference type="GO" id="GO:0071111">
    <property type="term" value="F:cyclic-guanylate-specific phosphodiesterase activity"/>
    <property type="evidence" value="ECO:0007669"/>
    <property type="project" value="UniProtKB-EC"/>
</dbReference>
<dbReference type="InterPro" id="IPR035919">
    <property type="entry name" value="EAL_sf"/>
</dbReference>
<feature type="domain" description="EAL" evidence="5">
    <location>
        <begin position="578"/>
        <end position="831"/>
    </location>
</feature>
<keyword evidence="3" id="KW-1133">Transmembrane helix</keyword>
<dbReference type="SMART" id="SM00086">
    <property type="entry name" value="PAC"/>
    <property type="match status" value="1"/>
</dbReference>
<dbReference type="PANTHER" id="PTHR44757">
    <property type="entry name" value="DIGUANYLATE CYCLASE DGCP"/>
    <property type="match status" value="1"/>
</dbReference>
<dbReference type="CDD" id="cd01948">
    <property type="entry name" value="EAL"/>
    <property type="match status" value="1"/>
</dbReference>
<feature type="domain" description="GGDEF" evidence="6">
    <location>
        <begin position="430"/>
        <end position="569"/>
    </location>
</feature>
<dbReference type="Gene3D" id="3.30.450.20">
    <property type="entry name" value="PAS domain"/>
    <property type="match status" value="1"/>
</dbReference>
<protein>
    <recommendedName>
        <fullName evidence="1">cyclic-guanylate-specific phosphodiesterase</fullName>
        <ecNumber evidence="1">3.1.4.52</ecNumber>
    </recommendedName>
</protein>
<evidence type="ECO:0000313" key="8">
    <source>
        <dbReference type="Proteomes" id="UP000250123"/>
    </source>
</evidence>
<feature type="domain" description="PAS" evidence="4">
    <location>
        <begin position="271"/>
        <end position="343"/>
    </location>
</feature>
<gene>
    <name evidence="7" type="ORF">SHEWBE_0664</name>
</gene>
<sequence length="838" mass="94517">MLLGLLKINRPSLVFVVPIFTFILYLCLMSAEFFYERSESQAEALSQSQTRIEQHLIRMKYIVESALAIQDTGRIEQEISLAATDLDVVVFTVLYQDGEIRFANHLVWRGSHAQYVIDGYEPSVHSKATQADTPTVLFNPARLSIQAYYPIDNITTLTKDLGNIIYLEYDVSPLLSEVKEASFQSAIRSWAVSLLGLVLFLFFLHLYLIRPLRLMALQANKVNDVVKNNGSLPKWQASPVNVAFSELEAIRNHFINFSDKLKRSEKQLEDSQQRWLFAIEVSRNGIWDWNFATDEVFLSDRWKEMLGYSEDELANELSTWEALLHPQDKKDALFSLNQYLNNEVDEFENVHRLRHKLGHYIWVLDRGMIVEWDEKGKATRMIGTHTDVTSDVINKQVILHQAKHDLLTDLPNRSSLLDALYSLKESKQEVSAGLFLIDLDNFKMINDALGHHYGDRLLIQVAARLSSFFATNSLIVRLAADEFVVLAKNLPQDKNSAKRRIHALASQVRQIIGRSFHINNQTFSVSASVGACFIDSQIEIEPELLLKQADVAMHQVKERGRDGYLLYSAEMEEVAQHSLFIQSELRGAIAAKQLSLVYQPIVDCRGQVVCVEALLRWNHPQMGNIPPSTFIPLAEGSGLIEELGEWVLLEACAFINTLQETGVLLDAVAINVSARQFNQGEFAEDLLKVLHRLGIKPNAIELELTEYALLSNLDVVKQAMDKLRQAGISIAIDDFGTGYSSLSYLQSLPLSRLKLDASFVSKIDVNESSNAIVKAIIDMAHGLNLNVVAEGVETQAQYEFLLQHGCDSFQGYLFSRPLKQADIVNYIESVAVNGHAMA</sequence>
<dbReference type="InterPro" id="IPR035965">
    <property type="entry name" value="PAS-like_dom_sf"/>
</dbReference>
<dbReference type="PANTHER" id="PTHR44757:SF2">
    <property type="entry name" value="BIOFILM ARCHITECTURE MAINTENANCE PROTEIN MBAA"/>
    <property type="match status" value="1"/>
</dbReference>
<dbReference type="NCBIfam" id="TIGR00254">
    <property type="entry name" value="GGDEF"/>
    <property type="match status" value="1"/>
</dbReference>
<dbReference type="InterPro" id="IPR052155">
    <property type="entry name" value="Biofilm_reg_signaling"/>
</dbReference>
<dbReference type="Gene3D" id="3.20.20.450">
    <property type="entry name" value="EAL domain"/>
    <property type="match status" value="1"/>
</dbReference>
<dbReference type="SUPFAM" id="SSF55073">
    <property type="entry name" value="Nucleotide cyclase"/>
    <property type="match status" value="1"/>
</dbReference>
<dbReference type="KEGG" id="sbk:SHEWBE_0664"/>
<keyword evidence="2" id="KW-0973">c-di-GMP</keyword>
<proteinExistence type="predicted"/>
<dbReference type="PROSITE" id="PS50883">
    <property type="entry name" value="EAL"/>
    <property type="match status" value="1"/>
</dbReference>
<evidence type="ECO:0000259" key="6">
    <source>
        <dbReference type="PROSITE" id="PS50887"/>
    </source>
</evidence>
<evidence type="ECO:0000256" key="1">
    <source>
        <dbReference type="ARBA" id="ARBA00012282"/>
    </source>
</evidence>
<evidence type="ECO:0000313" key="7">
    <source>
        <dbReference type="EMBL" id="SQH74641.1"/>
    </source>
</evidence>
<evidence type="ECO:0000259" key="5">
    <source>
        <dbReference type="PROSITE" id="PS50883"/>
    </source>
</evidence>
<dbReference type="InterPro" id="IPR001610">
    <property type="entry name" value="PAC"/>
</dbReference>
<dbReference type="Gene3D" id="3.30.70.270">
    <property type="match status" value="1"/>
</dbReference>
<reference evidence="8" key="1">
    <citation type="submission" date="2018-06" db="EMBL/GenBank/DDBJ databases">
        <authorList>
            <person name="Cea G.-C."/>
            <person name="William W."/>
        </authorList>
    </citation>
    <scope>NUCLEOTIDE SEQUENCE [LARGE SCALE GENOMIC DNA]</scope>
    <source>
        <strain evidence="8">DB21MT-2</strain>
    </source>
</reference>
<feature type="transmembrane region" description="Helical" evidence="3">
    <location>
        <begin position="12"/>
        <end position="35"/>
    </location>
</feature>
<dbReference type="NCBIfam" id="TIGR00229">
    <property type="entry name" value="sensory_box"/>
    <property type="match status" value="1"/>
</dbReference>
<evidence type="ECO:0000256" key="2">
    <source>
        <dbReference type="ARBA" id="ARBA00022636"/>
    </source>
</evidence>
<dbReference type="CDD" id="cd00130">
    <property type="entry name" value="PAS"/>
    <property type="match status" value="1"/>
</dbReference>
<dbReference type="Pfam" id="PF00563">
    <property type="entry name" value="EAL"/>
    <property type="match status" value="1"/>
</dbReference>
<dbReference type="InterPro" id="IPR043128">
    <property type="entry name" value="Rev_trsase/Diguanyl_cyclase"/>
</dbReference>
<accession>A0A330LXM7</accession>
<dbReference type="InterPro" id="IPR013655">
    <property type="entry name" value="PAS_fold_3"/>
</dbReference>
<dbReference type="PROSITE" id="PS50112">
    <property type="entry name" value="PAS"/>
    <property type="match status" value="1"/>
</dbReference>
<feature type="transmembrane region" description="Helical" evidence="3">
    <location>
        <begin position="189"/>
        <end position="208"/>
    </location>
</feature>
<dbReference type="SMART" id="SM00267">
    <property type="entry name" value="GGDEF"/>
    <property type="match status" value="1"/>
</dbReference>
<name>A0A330LXM7_9GAMM</name>